<name>A0ABW7EMA9_9BURK</name>
<sequence length="157" mass="16679">MPKPLSNALAQQIVSITLEKLRLSLADEKQETSPGRTAALMEVALRRMVGAVGGPDAEQALCTLLGRPDDTFPFGDFTLWDAHRLNQAGRKTRRYVPVPRVILTPNARLQALARRVAALNPQCAEIGAGMLASLVDDAKHAVREVDASSAAATGAAA</sequence>
<accession>A0ABW7EMA9</accession>
<reference evidence="1 2" key="1">
    <citation type="submission" date="2024-09" db="EMBL/GenBank/DDBJ databases">
        <title>Novel species of the genus Pelomonas and Roseateles isolated from streams.</title>
        <authorList>
            <person name="Lu H."/>
        </authorList>
    </citation>
    <scope>NUCLEOTIDE SEQUENCE [LARGE SCALE GENOMIC DNA]</scope>
    <source>
        <strain evidence="1 2">DC23W</strain>
    </source>
</reference>
<keyword evidence="2" id="KW-1185">Reference proteome</keyword>
<organism evidence="1 2">
    <name type="scientific">Pelomonas dachongensis</name>
    <dbReference type="NCBI Taxonomy" id="3299029"/>
    <lineage>
        <taxon>Bacteria</taxon>
        <taxon>Pseudomonadati</taxon>
        <taxon>Pseudomonadota</taxon>
        <taxon>Betaproteobacteria</taxon>
        <taxon>Burkholderiales</taxon>
        <taxon>Sphaerotilaceae</taxon>
        <taxon>Roseateles</taxon>
    </lineage>
</organism>
<evidence type="ECO:0000313" key="1">
    <source>
        <dbReference type="EMBL" id="MFG6413823.1"/>
    </source>
</evidence>
<protein>
    <submittedName>
        <fullName evidence="1">Uncharacterized protein</fullName>
    </submittedName>
</protein>
<dbReference type="Proteomes" id="UP001606300">
    <property type="component" value="Unassembled WGS sequence"/>
</dbReference>
<dbReference type="EMBL" id="JBIGHY010000002">
    <property type="protein sequence ID" value="MFG6413823.1"/>
    <property type="molecule type" value="Genomic_DNA"/>
</dbReference>
<dbReference type="RefSeq" id="WP_394469898.1">
    <property type="nucleotide sequence ID" value="NZ_JBIGHY010000002.1"/>
</dbReference>
<proteinExistence type="predicted"/>
<comment type="caution">
    <text evidence="1">The sequence shown here is derived from an EMBL/GenBank/DDBJ whole genome shotgun (WGS) entry which is preliminary data.</text>
</comment>
<evidence type="ECO:0000313" key="2">
    <source>
        <dbReference type="Proteomes" id="UP001606300"/>
    </source>
</evidence>
<gene>
    <name evidence="1" type="ORF">ACG02S_07905</name>
</gene>